<sequence length="285" mass="33076">MREICIVDISTTAPTSSIYVELMGALSTSFTQLGVKVHFEIDRIRHDMPNIIFGRYRQFVDETRVVQALPPNCIIFNLAPLSGVEKAPWLGPYIHSLKDHPVIDYSYYNLGFIPAGEEAQHFLFKFGYLPLSAFKFPMKSRQFVFYGKVTEHRLPILKYLREELKIPLRVLTNCWGHERDMRIATAQATINIGKFDASLLEVYRIWHSLCLGTPVISEKGGDARLVDDWREYVQFVDAPESWRHVKIDRTSPTRYAKDTSFVQETERLLRWIDQCNLSTKKRANE</sequence>
<evidence type="ECO:0000313" key="1">
    <source>
        <dbReference type="EMBL" id="MBR7801040.1"/>
    </source>
</evidence>
<dbReference type="AlphaFoldDB" id="A0A941E298"/>
<gene>
    <name evidence="1" type="ORF">KDM90_13610</name>
</gene>
<comment type="caution">
    <text evidence="1">The sequence shown here is derived from an EMBL/GenBank/DDBJ whole genome shotgun (WGS) entry which is preliminary data.</text>
</comment>
<reference evidence="1" key="1">
    <citation type="submission" date="2021-04" db="EMBL/GenBank/DDBJ databases">
        <title>novel species isolated from subtropical streams in China.</title>
        <authorList>
            <person name="Lu H."/>
        </authorList>
    </citation>
    <scope>NUCLEOTIDE SEQUENCE</scope>
    <source>
        <strain evidence="1">FT137W</strain>
    </source>
</reference>
<organism evidence="1 2">
    <name type="scientific">Undibacterium fentianense</name>
    <dbReference type="NCBI Taxonomy" id="2828728"/>
    <lineage>
        <taxon>Bacteria</taxon>
        <taxon>Pseudomonadati</taxon>
        <taxon>Pseudomonadota</taxon>
        <taxon>Betaproteobacteria</taxon>
        <taxon>Burkholderiales</taxon>
        <taxon>Oxalobacteraceae</taxon>
        <taxon>Undibacterium</taxon>
    </lineage>
</organism>
<dbReference type="RefSeq" id="WP_212676146.1">
    <property type="nucleotide sequence ID" value="NZ_JAGSPJ010000005.1"/>
</dbReference>
<name>A0A941E298_9BURK</name>
<protein>
    <submittedName>
        <fullName evidence="1">Uncharacterized protein</fullName>
    </submittedName>
</protein>
<keyword evidence="2" id="KW-1185">Reference proteome</keyword>
<dbReference type="EMBL" id="JAGSPJ010000005">
    <property type="protein sequence ID" value="MBR7801040.1"/>
    <property type="molecule type" value="Genomic_DNA"/>
</dbReference>
<accession>A0A941E298</accession>
<evidence type="ECO:0000313" key="2">
    <source>
        <dbReference type="Proteomes" id="UP000678545"/>
    </source>
</evidence>
<dbReference type="Proteomes" id="UP000678545">
    <property type="component" value="Unassembled WGS sequence"/>
</dbReference>
<proteinExistence type="predicted"/>